<dbReference type="Proteomes" id="UP001501074">
    <property type="component" value="Unassembled WGS sequence"/>
</dbReference>
<evidence type="ECO:0000256" key="1">
    <source>
        <dbReference type="SAM" id="MobiDB-lite"/>
    </source>
</evidence>
<sequence>MTIPDSAAGSSAAAGQENSGGDWPGPLPDLGDINLEELAELPFSALKTSLARILDLGQRDSYVAFNSSI</sequence>
<accession>A0ABP6Z781</accession>
<proteinExistence type="predicted"/>
<evidence type="ECO:0000313" key="3">
    <source>
        <dbReference type="Proteomes" id="UP001501074"/>
    </source>
</evidence>
<dbReference type="EMBL" id="BAAAZO010000002">
    <property type="protein sequence ID" value="GAA3597806.1"/>
    <property type="molecule type" value="Genomic_DNA"/>
</dbReference>
<protein>
    <recommendedName>
        <fullName evidence="4">FXSXX-COOH protein</fullName>
    </recommendedName>
</protein>
<organism evidence="2 3">
    <name type="scientific">Kineosporia mesophila</name>
    <dbReference type="NCBI Taxonomy" id="566012"/>
    <lineage>
        <taxon>Bacteria</taxon>
        <taxon>Bacillati</taxon>
        <taxon>Actinomycetota</taxon>
        <taxon>Actinomycetes</taxon>
        <taxon>Kineosporiales</taxon>
        <taxon>Kineosporiaceae</taxon>
        <taxon>Kineosporia</taxon>
    </lineage>
</organism>
<dbReference type="InterPro" id="IPR026334">
    <property type="entry name" value="FxSxx-COOH"/>
</dbReference>
<keyword evidence="3" id="KW-1185">Reference proteome</keyword>
<feature type="compositionally biased region" description="Low complexity" evidence="1">
    <location>
        <begin position="1"/>
        <end position="21"/>
    </location>
</feature>
<gene>
    <name evidence="2" type="ORF">GCM10022223_11240</name>
</gene>
<dbReference type="RefSeq" id="WP_231485877.1">
    <property type="nucleotide sequence ID" value="NZ_BAAAZO010000002.1"/>
</dbReference>
<evidence type="ECO:0008006" key="4">
    <source>
        <dbReference type="Google" id="ProtNLM"/>
    </source>
</evidence>
<evidence type="ECO:0000313" key="2">
    <source>
        <dbReference type="EMBL" id="GAA3597806.1"/>
    </source>
</evidence>
<reference evidence="3" key="1">
    <citation type="journal article" date="2019" name="Int. J. Syst. Evol. Microbiol.">
        <title>The Global Catalogue of Microorganisms (GCM) 10K type strain sequencing project: providing services to taxonomists for standard genome sequencing and annotation.</title>
        <authorList>
            <consortium name="The Broad Institute Genomics Platform"/>
            <consortium name="The Broad Institute Genome Sequencing Center for Infectious Disease"/>
            <person name="Wu L."/>
            <person name="Ma J."/>
        </authorList>
    </citation>
    <scope>NUCLEOTIDE SEQUENCE [LARGE SCALE GENOMIC DNA]</scope>
    <source>
        <strain evidence="3">JCM 16902</strain>
    </source>
</reference>
<dbReference type="NCBIfam" id="TIGR04268">
    <property type="entry name" value="FxSxx-COOH"/>
    <property type="match status" value="1"/>
</dbReference>
<name>A0ABP6Z781_9ACTN</name>
<feature type="region of interest" description="Disordered" evidence="1">
    <location>
        <begin position="1"/>
        <end position="31"/>
    </location>
</feature>
<comment type="caution">
    <text evidence="2">The sequence shown here is derived from an EMBL/GenBank/DDBJ whole genome shotgun (WGS) entry which is preliminary data.</text>
</comment>